<dbReference type="AlphaFoldDB" id="A0AAV2QDS9"/>
<proteinExistence type="predicted"/>
<protein>
    <submittedName>
        <fullName evidence="2">Uncharacterized protein</fullName>
    </submittedName>
</protein>
<evidence type="ECO:0000313" key="3">
    <source>
        <dbReference type="Proteomes" id="UP001497623"/>
    </source>
</evidence>
<accession>A0AAV2QDS9</accession>
<keyword evidence="3" id="KW-1185">Reference proteome</keyword>
<name>A0AAV2QDS9_MEGNR</name>
<gene>
    <name evidence="2" type="ORF">MNOR_LOCUS11547</name>
</gene>
<dbReference type="Proteomes" id="UP001497623">
    <property type="component" value="Unassembled WGS sequence"/>
</dbReference>
<feature type="region of interest" description="Disordered" evidence="1">
    <location>
        <begin position="108"/>
        <end position="129"/>
    </location>
</feature>
<feature type="compositionally biased region" description="Acidic residues" evidence="1">
    <location>
        <begin position="49"/>
        <end position="58"/>
    </location>
</feature>
<sequence length="203" mass="22518">MASKRGLNEEEVNQVLFFDGSDSESEQSDVGCVESDVESEYDMHRSDEFDGDESDTDEDITIHLDSAPEVWRQEQKLTSALRVKRTHICKRSPTKALAPVHRAILKGAPSTSRDVESVPSTSRETPVHLATTPKRSALVARSARLAMRSSSPVQHYESSSESCIPGTPGASDRASFFSQRAVPLPRLCKYSYHIFISIFNLCI</sequence>
<feature type="non-terminal residue" evidence="2">
    <location>
        <position position="203"/>
    </location>
</feature>
<feature type="region of interest" description="Disordered" evidence="1">
    <location>
        <begin position="17"/>
        <end position="58"/>
    </location>
</feature>
<dbReference type="EMBL" id="CAXKWB010006102">
    <property type="protein sequence ID" value="CAL4081398.1"/>
    <property type="molecule type" value="Genomic_DNA"/>
</dbReference>
<evidence type="ECO:0000313" key="2">
    <source>
        <dbReference type="EMBL" id="CAL4081398.1"/>
    </source>
</evidence>
<evidence type="ECO:0000256" key="1">
    <source>
        <dbReference type="SAM" id="MobiDB-lite"/>
    </source>
</evidence>
<organism evidence="2 3">
    <name type="scientific">Meganyctiphanes norvegica</name>
    <name type="common">Northern krill</name>
    <name type="synonym">Thysanopoda norvegica</name>
    <dbReference type="NCBI Taxonomy" id="48144"/>
    <lineage>
        <taxon>Eukaryota</taxon>
        <taxon>Metazoa</taxon>
        <taxon>Ecdysozoa</taxon>
        <taxon>Arthropoda</taxon>
        <taxon>Crustacea</taxon>
        <taxon>Multicrustacea</taxon>
        <taxon>Malacostraca</taxon>
        <taxon>Eumalacostraca</taxon>
        <taxon>Eucarida</taxon>
        <taxon>Euphausiacea</taxon>
        <taxon>Euphausiidae</taxon>
        <taxon>Meganyctiphanes</taxon>
    </lineage>
</organism>
<reference evidence="2 3" key="1">
    <citation type="submission" date="2024-05" db="EMBL/GenBank/DDBJ databases">
        <authorList>
            <person name="Wallberg A."/>
        </authorList>
    </citation>
    <scope>NUCLEOTIDE SEQUENCE [LARGE SCALE GENOMIC DNA]</scope>
</reference>
<comment type="caution">
    <text evidence="2">The sequence shown here is derived from an EMBL/GenBank/DDBJ whole genome shotgun (WGS) entry which is preliminary data.</text>
</comment>